<keyword evidence="4 7" id="KW-0547">Nucleotide-binding</keyword>
<feature type="binding site" evidence="7">
    <location>
        <position position="50"/>
    </location>
    <ligand>
        <name>ATP</name>
        <dbReference type="ChEBI" id="CHEBI:30616"/>
    </ligand>
</feature>
<evidence type="ECO:0000256" key="4">
    <source>
        <dbReference type="ARBA" id="ARBA00022741"/>
    </source>
</evidence>
<dbReference type="Gene3D" id="3.30.200.20">
    <property type="entry name" value="Phosphorylase Kinase, domain 1"/>
    <property type="match status" value="1"/>
</dbReference>
<feature type="region of interest" description="Disordered" evidence="8">
    <location>
        <begin position="288"/>
        <end position="313"/>
    </location>
</feature>
<name>A0ABU2TMV4_9ACTN</name>
<keyword evidence="6 7" id="KW-0067">ATP-binding</keyword>
<dbReference type="InterPro" id="IPR008271">
    <property type="entry name" value="Ser/Thr_kinase_AS"/>
</dbReference>
<feature type="domain" description="Protein kinase" evidence="9">
    <location>
        <begin position="21"/>
        <end position="276"/>
    </location>
</feature>
<evidence type="ECO:0000256" key="7">
    <source>
        <dbReference type="PROSITE-ProRule" id="PRU10141"/>
    </source>
</evidence>
<feature type="region of interest" description="Disordered" evidence="8">
    <location>
        <begin position="477"/>
        <end position="509"/>
    </location>
</feature>
<dbReference type="PANTHER" id="PTHR43289">
    <property type="entry name" value="MITOGEN-ACTIVATED PROTEIN KINASE KINASE KINASE 20-RELATED"/>
    <property type="match status" value="1"/>
</dbReference>
<accession>A0ABU2TMV4</accession>
<keyword evidence="11" id="KW-1185">Reference proteome</keyword>
<reference evidence="11" key="1">
    <citation type="submission" date="2023-07" db="EMBL/GenBank/DDBJ databases">
        <title>30 novel species of actinomycetes from the DSMZ collection.</title>
        <authorList>
            <person name="Nouioui I."/>
        </authorList>
    </citation>
    <scope>NUCLEOTIDE SEQUENCE [LARGE SCALE GENOMIC DNA]</scope>
    <source>
        <strain evidence="11">DSM 41699</strain>
    </source>
</reference>
<dbReference type="PANTHER" id="PTHR43289:SF6">
    <property type="entry name" value="SERINE_THREONINE-PROTEIN KINASE NEKL-3"/>
    <property type="match status" value="1"/>
</dbReference>
<evidence type="ECO:0000313" key="11">
    <source>
        <dbReference type="Proteomes" id="UP001183809"/>
    </source>
</evidence>
<keyword evidence="5 10" id="KW-0418">Kinase</keyword>
<dbReference type="CDD" id="cd14014">
    <property type="entry name" value="STKc_PknB_like"/>
    <property type="match status" value="1"/>
</dbReference>
<feature type="compositionally biased region" description="Low complexity" evidence="8">
    <location>
        <begin position="349"/>
        <end position="364"/>
    </location>
</feature>
<feature type="compositionally biased region" description="Low complexity" evidence="8">
    <location>
        <begin position="288"/>
        <end position="304"/>
    </location>
</feature>
<evidence type="ECO:0000256" key="5">
    <source>
        <dbReference type="ARBA" id="ARBA00022777"/>
    </source>
</evidence>
<proteinExistence type="predicted"/>
<keyword evidence="3" id="KW-0808">Transferase</keyword>
<protein>
    <recommendedName>
        <fullName evidence="1">non-specific serine/threonine protein kinase</fullName>
        <ecNumber evidence="1">2.7.11.1</ecNumber>
    </recommendedName>
</protein>
<sequence length="623" mass="63011">MPQQNTASPDAGAERLVAGRYRLLAVLGEGGMGTVWRAVDEVLHREVAVKEVRPPAGLAAAQIERMYTRLEREAWAAARISAPGVVTVHDVATDDGRPWIVMEFVRGRSLADVIGSEGALVPREAARIGAEVLAALRAAHGAGVLHRDVKPANVLLADDGRVVLTDFGIATVEGDSALTLTGEVVGSPEYLAPERALGRNPGPASDLWSLGALLYTAVQGRSPFRRTTPLATLRAVVDEELPPPHRAGPLASVIEGLMRKDPDDRMSVEQAEQELLLAGAAAVSGAETATPSAAPLPASATEELPTAESPLGETAPTAMATAPVTATTAAGATTVPASPSVPEEATDVTASAPAAPETGATATADVPAADMSAAPVDTPTATVATPTAPARPDFPTAPAPGAASASGNDESATVAAGPAAGPVPTAASAPLAPGGAETSGQGPERRSRRVGYLTAAGAAVLALLVGGLGYALGGGDGGGHKGSGSPTKQAQSAASGGAGSGSDQTAKQPVSVTVKGGATTYVGDCPPADSQAPWFTATFKVSQLPFQFSYRWVSANGSVIDRQWRTLAFPEGGPRTHQETVRLSTYAQTGTLRSKMAVEIRSPFEAVSNAVPFSVTCDSTTGG</sequence>
<dbReference type="PROSITE" id="PS50011">
    <property type="entry name" value="PROTEIN_KINASE_DOM"/>
    <property type="match status" value="1"/>
</dbReference>
<dbReference type="InterPro" id="IPR000719">
    <property type="entry name" value="Prot_kinase_dom"/>
</dbReference>
<dbReference type="EMBL" id="JAVREY010000003">
    <property type="protein sequence ID" value="MDT0462239.1"/>
    <property type="molecule type" value="Genomic_DNA"/>
</dbReference>
<comment type="caution">
    <text evidence="10">The sequence shown here is derived from an EMBL/GenBank/DDBJ whole genome shotgun (WGS) entry which is preliminary data.</text>
</comment>
<dbReference type="InterPro" id="IPR017441">
    <property type="entry name" value="Protein_kinase_ATP_BS"/>
</dbReference>
<evidence type="ECO:0000256" key="1">
    <source>
        <dbReference type="ARBA" id="ARBA00012513"/>
    </source>
</evidence>
<gene>
    <name evidence="10" type="ORF">RM764_04315</name>
</gene>
<dbReference type="EC" id="2.7.11.1" evidence="1"/>
<evidence type="ECO:0000256" key="6">
    <source>
        <dbReference type="ARBA" id="ARBA00022840"/>
    </source>
</evidence>
<evidence type="ECO:0000256" key="3">
    <source>
        <dbReference type="ARBA" id="ARBA00022679"/>
    </source>
</evidence>
<dbReference type="GO" id="GO:0016301">
    <property type="term" value="F:kinase activity"/>
    <property type="evidence" value="ECO:0007669"/>
    <property type="project" value="UniProtKB-KW"/>
</dbReference>
<dbReference type="InterPro" id="IPR011009">
    <property type="entry name" value="Kinase-like_dom_sf"/>
</dbReference>
<evidence type="ECO:0000313" key="10">
    <source>
        <dbReference type="EMBL" id="MDT0462239.1"/>
    </source>
</evidence>
<dbReference type="Gene3D" id="1.10.510.10">
    <property type="entry name" value="Transferase(Phosphotransferase) domain 1"/>
    <property type="match status" value="1"/>
</dbReference>
<dbReference type="PROSITE" id="PS00108">
    <property type="entry name" value="PROTEIN_KINASE_ST"/>
    <property type="match status" value="1"/>
</dbReference>
<dbReference type="SUPFAM" id="SSF56112">
    <property type="entry name" value="Protein kinase-like (PK-like)"/>
    <property type="match status" value="1"/>
</dbReference>
<keyword evidence="2" id="KW-0723">Serine/threonine-protein kinase</keyword>
<evidence type="ECO:0000256" key="8">
    <source>
        <dbReference type="SAM" id="MobiDB-lite"/>
    </source>
</evidence>
<dbReference type="RefSeq" id="WP_311692006.1">
    <property type="nucleotide sequence ID" value="NZ_JAVREY010000003.1"/>
</dbReference>
<dbReference type="Pfam" id="PF00069">
    <property type="entry name" value="Pkinase"/>
    <property type="match status" value="1"/>
</dbReference>
<organism evidence="10 11">
    <name type="scientific">Streptomyces gibsoniae</name>
    <dbReference type="NCBI Taxonomy" id="3075529"/>
    <lineage>
        <taxon>Bacteria</taxon>
        <taxon>Bacillati</taxon>
        <taxon>Actinomycetota</taxon>
        <taxon>Actinomycetes</taxon>
        <taxon>Kitasatosporales</taxon>
        <taxon>Streptomycetaceae</taxon>
        <taxon>Streptomyces</taxon>
    </lineage>
</organism>
<evidence type="ECO:0000256" key="2">
    <source>
        <dbReference type="ARBA" id="ARBA00022527"/>
    </source>
</evidence>
<evidence type="ECO:0000259" key="9">
    <source>
        <dbReference type="PROSITE" id="PS50011"/>
    </source>
</evidence>
<dbReference type="Proteomes" id="UP001183809">
    <property type="component" value="Unassembled WGS sequence"/>
</dbReference>
<feature type="compositionally biased region" description="Low complexity" evidence="8">
    <location>
        <begin position="373"/>
        <end position="430"/>
    </location>
</feature>
<dbReference type="SMART" id="SM00220">
    <property type="entry name" value="S_TKc"/>
    <property type="match status" value="1"/>
</dbReference>
<dbReference type="PROSITE" id="PS00107">
    <property type="entry name" value="PROTEIN_KINASE_ATP"/>
    <property type="match status" value="1"/>
</dbReference>
<feature type="region of interest" description="Disordered" evidence="8">
    <location>
        <begin position="330"/>
        <end position="448"/>
    </location>
</feature>